<sequence length="196" mass="22207">MTTTQRVPIKWIAPECLINFTFTRPSDVFSFGVLIWEIYTDAAEPFEGKKTSEIKNLLLNGARLEFPNSTPSDIKEMVTQHLWSSRPEDRYTMSDVVQRLEQLSGVKQPARKKEHHKSRSEINDDQKEQTQQQNVGGGGYRDSGARRKSRKEDEKGQSSGKKKCGNSQSSKYRSISHSTSTLNSNAQNASPPQEEK</sequence>
<protein>
    <submittedName>
        <fullName evidence="2">Protein kinase domain-containing protein</fullName>
    </submittedName>
</protein>
<proteinExistence type="predicted"/>
<reference evidence="2" key="1">
    <citation type="submission" date="2022-11" db="UniProtKB">
        <authorList>
            <consortium name="WormBaseParasite"/>
        </authorList>
    </citation>
    <scope>IDENTIFICATION</scope>
</reference>
<accession>A0AC35FZI0</accession>
<dbReference type="WBParaSite" id="PS1159_v2.g2250.t1">
    <property type="protein sequence ID" value="PS1159_v2.g2250.t1"/>
    <property type="gene ID" value="PS1159_v2.g2250"/>
</dbReference>
<organism evidence="1 2">
    <name type="scientific">Panagrolaimus sp. PS1159</name>
    <dbReference type="NCBI Taxonomy" id="55785"/>
    <lineage>
        <taxon>Eukaryota</taxon>
        <taxon>Metazoa</taxon>
        <taxon>Ecdysozoa</taxon>
        <taxon>Nematoda</taxon>
        <taxon>Chromadorea</taxon>
        <taxon>Rhabditida</taxon>
        <taxon>Tylenchina</taxon>
        <taxon>Panagrolaimomorpha</taxon>
        <taxon>Panagrolaimoidea</taxon>
        <taxon>Panagrolaimidae</taxon>
        <taxon>Panagrolaimus</taxon>
    </lineage>
</organism>
<evidence type="ECO:0000313" key="2">
    <source>
        <dbReference type="WBParaSite" id="PS1159_v2.g2250.t1"/>
    </source>
</evidence>
<dbReference type="Proteomes" id="UP000887580">
    <property type="component" value="Unplaced"/>
</dbReference>
<evidence type="ECO:0000313" key="1">
    <source>
        <dbReference type="Proteomes" id="UP000887580"/>
    </source>
</evidence>
<name>A0AC35FZI0_9BILA</name>